<dbReference type="Gene3D" id="1.20.1250.20">
    <property type="entry name" value="MFS general substrate transporter like domains"/>
    <property type="match status" value="2"/>
</dbReference>
<reference evidence="11" key="1">
    <citation type="journal article" date="2019" name="Int. J. Syst. Evol. Microbiol.">
        <title>The Global Catalogue of Microorganisms (GCM) 10K type strain sequencing project: providing services to taxonomists for standard genome sequencing and annotation.</title>
        <authorList>
            <consortium name="The Broad Institute Genomics Platform"/>
            <consortium name="The Broad Institute Genome Sequencing Center for Infectious Disease"/>
            <person name="Wu L."/>
            <person name="Ma J."/>
        </authorList>
    </citation>
    <scope>NUCLEOTIDE SEQUENCE [LARGE SCALE GENOMIC DNA]</scope>
    <source>
        <strain evidence="11">KACC 12602</strain>
    </source>
</reference>
<feature type="transmembrane region" description="Helical" evidence="9">
    <location>
        <begin position="414"/>
        <end position="434"/>
    </location>
</feature>
<evidence type="ECO:0000256" key="8">
    <source>
        <dbReference type="RuleBase" id="RU003755"/>
    </source>
</evidence>
<dbReference type="PANTHER" id="PTHR23517">
    <property type="entry name" value="RESISTANCE PROTEIN MDTM, PUTATIVE-RELATED-RELATED"/>
    <property type="match status" value="1"/>
</dbReference>
<evidence type="ECO:0000313" key="10">
    <source>
        <dbReference type="EMBL" id="MFC5271125.1"/>
    </source>
</evidence>
<keyword evidence="5" id="KW-0653">Protein transport</keyword>
<keyword evidence="4 8" id="KW-0812">Transmembrane</keyword>
<dbReference type="SUPFAM" id="SSF103473">
    <property type="entry name" value="MFS general substrate transporter"/>
    <property type="match status" value="2"/>
</dbReference>
<sequence>MALPAETCIFNGSKTHYYSFLPFMATTQTEKNSKHPKGLYYLFFSEMWERFGFYLMLAIFFLYMIDAQKGGLALPKAAASDIFGTFIALVYLTPFLGGLLADRVMGYRKAISLGGILMGIGYCLLAVKGDLALYSALGLVIIGNGFFKPNISTLLGNLYSEPQYAENKDSGYNIFYMGINIGAFAAPFVASYMRNTWGWGYAFAAAGIGMFLGVLIFWLGNKHYKHVDVLKPVEANDMSISKILGIVILPAMLTGIAAWFFIPGSIFGSDSTDAFLFGSLPIVFFYVSLWAKASAKDKKPIAAMLAIFGVVIIFWAIFKQNGTALTTWAQYYTDRSLPETLEKPAQALGMVQYVNTSPRTVEDYDQNFRTKTDAEGKVITKEGVDPYLNNLPQEKWPAEGEDRPLISPELFQSINPFFVVLLTPVVVAFFAMLRRNKKEPSTPAKIGLGLLITAASTLVMVGAVFAANNGLEKSSAMWLVGSYAVITVGELCLSPMGLSLVSKLSPPRLTALMMGGWFLSTSIGNKLSGVLASLWDVYDHKQYFFLVNCAGALLAALAIFAMLKWLRNIVIAHTGKH</sequence>
<dbReference type="EMBL" id="JBHSKT010000005">
    <property type="protein sequence ID" value="MFC5271125.1"/>
    <property type="molecule type" value="Genomic_DNA"/>
</dbReference>
<feature type="transmembrane region" description="Helical" evidence="9">
    <location>
        <begin position="240"/>
        <end position="262"/>
    </location>
</feature>
<feature type="transmembrane region" description="Helical" evidence="9">
    <location>
        <begin position="172"/>
        <end position="193"/>
    </location>
</feature>
<feature type="transmembrane region" description="Helical" evidence="9">
    <location>
        <begin position="82"/>
        <end position="101"/>
    </location>
</feature>
<gene>
    <name evidence="10" type="ORF">ACFPIB_10920</name>
</gene>
<feature type="transmembrane region" description="Helical" evidence="9">
    <location>
        <begin position="133"/>
        <end position="151"/>
    </location>
</feature>
<protein>
    <submittedName>
        <fullName evidence="10">Peptide MFS transporter</fullName>
    </submittedName>
</protein>
<comment type="similarity">
    <text evidence="8">Belongs to the major facilitator superfamily. Proton-dependent oligopeptide transporter (POT/PTR) (TC 2.A.17) family.</text>
</comment>
<proteinExistence type="inferred from homology"/>
<evidence type="ECO:0000256" key="3">
    <source>
        <dbReference type="ARBA" id="ARBA00022475"/>
    </source>
</evidence>
<evidence type="ECO:0000256" key="6">
    <source>
        <dbReference type="ARBA" id="ARBA00022989"/>
    </source>
</evidence>
<dbReference type="PANTHER" id="PTHR23517:SF15">
    <property type="entry name" value="PROTON-DEPENDENT OLIGOPEPTIDE FAMILY TRANSPORT PROTEIN"/>
    <property type="match status" value="1"/>
</dbReference>
<evidence type="ECO:0000256" key="9">
    <source>
        <dbReference type="SAM" id="Phobius"/>
    </source>
</evidence>
<feature type="transmembrane region" description="Helical" evidence="9">
    <location>
        <begin position="110"/>
        <end position="127"/>
    </location>
</feature>
<keyword evidence="6 9" id="KW-1133">Transmembrane helix</keyword>
<keyword evidence="3" id="KW-1003">Cell membrane</keyword>
<accession>A0ABW0EDH6</accession>
<dbReference type="InterPro" id="IPR018456">
    <property type="entry name" value="PTR2_symporter_CS"/>
</dbReference>
<comment type="subcellular location">
    <subcellularLocation>
        <location evidence="1">Cell membrane</location>
        <topology evidence="1">Multi-pass membrane protein</topology>
    </subcellularLocation>
    <subcellularLocation>
        <location evidence="8">Membrane</location>
        <topology evidence="8">Multi-pass membrane protein</topology>
    </subcellularLocation>
</comment>
<dbReference type="Pfam" id="PF00854">
    <property type="entry name" value="PTR2"/>
    <property type="match status" value="2"/>
</dbReference>
<keyword evidence="11" id="KW-1185">Reference proteome</keyword>
<evidence type="ECO:0000256" key="1">
    <source>
        <dbReference type="ARBA" id="ARBA00004651"/>
    </source>
</evidence>
<organism evidence="10 11">
    <name type="scientific">Adhaeribacter terreus</name>
    <dbReference type="NCBI Taxonomy" id="529703"/>
    <lineage>
        <taxon>Bacteria</taxon>
        <taxon>Pseudomonadati</taxon>
        <taxon>Bacteroidota</taxon>
        <taxon>Cytophagia</taxon>
        <taxon>Cytophagales</taxon>
        <taxon>Hymenobacteraceae</taxon>
        <taxon>Adhaeribacter</taxon>
    </lineage>
</organism>
<name>A0ABW0EDH6_9BACT</name>
<feature type="transmembrane region" description="Helical" evidence="9">
    <location>
        <begin position="446"/>
        <end position="466"/>
    </location>
</feature>
<keyword evidence="5" id="KW-0571">Peptide transport</keyword>
<feature type="transmembrane region" description="Helical" evidence="9">
    <location>
        <begin position="39"/>
        <end position="62"/>
    </location>
</feature>
<dbReference type="InterPro" id="IPR036259">
    <property type="entry name" value="MFS_trans_sf"/>
</dbReference>
<dbReference type="PROSITE" id="PS01022">
    <property type="entry name" value="PTR2_1"/>
    <property type="match status" value="1"/>
</dbReference>
<feature type="transmembrane region" description="Helical" evidence="9">
    <location>
        <begin position="510"/>
        <end position="531"/>
    </location>
</feature>
<dbReference type="PROSITE" id="PS01023">
    <property type="entry name" value="PTR2_2"/>
    <property type="match status" value="1"/>
</dbReference>
<evidence type="ECO:0000313" key="11">
    <source>
        <dbReference type="Proteomes" id="UP001596161"/>
    </source>
</evidence>
<feature type="transmembrane region" description="Helical" evidence="9">
    <location>
        <begin position="274"/>
        <end position="293"/>
    </location>
</feature>
<dbReference type="NCBIfam" id="TIGR00924">
    <property type="entry name" value="yjdL_sub1_fam"/>
    <property type="match status" value="1"/>
</dbReference>
<evidence type="ECO:0000256" key="5">
    <source>
        <dbReference type="ARBA" id="ARBA00022856"/>
    </source>
</evidence>
<feature type="transmembrane region" description="Helical" evidence="9">
    <location>
        <begin position="300"/>
        <end position="318"/>
    </location>
</feature>
<feature type="transmembrane region" description="Helical" evidence="9">
    <location>
        <begin position="478"/>
        <end position="498"/>
    </location>
</feature>
<feature type="transmembrane region" description="Helical" evidence="9">
    <location>
        <begin position="199"/>
        <end position="219"/>
    </location>
</feature>
<dbReference type="CDD" id="cd17346">
    <property type="entry name" value="MFS_DtpA_like"/>
    <property type="match status" value="1"/>
</dbReference>
<evidence type="ECO:0000256" key="4">
    <source>
        <dbReference type="ARBA" id="ARBA00022692"/>
    </source>
</evidence>
<dbReference type="InterPro" id="IPR005279">
    <property type="entry name" value="Dipep/tripep_permease"/>
</dbReference>
<keyword evidence="2 8" id="KW-0813">Transport</keyword>
<keyword evidence="7 9" id="KW-0472">Membrane</keyword>
<dbReference type="Proteomes" id="UP001596161">
    <property type="component" value="Unassembled WGS sequence"/>
</dbReference>
<comment type="caution">
    <text evidence="10">The sequence shown here is derived from an EMBL/GenBank/DDBJ whole genome shotgun (WGS) entry which is preliminary data.</text>
</comment>
<evidence type="ECO:0000256" key="7">
    <source>
        <dbReference type="ARBA" id="ARBA00023136"/>
    </source>
</evidence>
<dbReference type="InterPro" id="IPR000109">
    <property type="entry name" value="POT_fam"/>
</dbReference>
<feature type="transmembrane region" description="Helical" evidence="9">
    <location>
        <begin position="543"/>
        <end position="563"/>
    </location>
</feature>
<evidence type="ECO:0000256" key="2">
    <source>
        <dbReference type="ARBA" id="ARBA00022448"/>
    </source>
</evidence>
<dbReference type="InterPro" id="IPR050171">
    <property type="entry name" value="MFS_Transporters"/>
</dbReference>